<dbReference type="InterPro" id="IPR000182">
    <property type="entry name" value="GNAT_dom"/>
</dbReference>
<evidence type="ECO:0000313" key="4">
    <source>
        <dbReference type="EMBL" id="MFI9102409.1"/>
    </source>
</evidence>
<sequence length="167" mass="17864">MNDLPVRIRPAEMDDLDAVVSIHTAACAAAYREGAAAGAEPDAAGGLLSRFNGWARAIQLPGKTTLIAEAGGEVVGVLSMESDAPGTALELSQIHVRPGQWRRGIGGRLHAAYVQSLRETGVLTGLSGVWEHNDRARAFYARLGWRPDGTVETNGDGLRRLRLRLEV</sequence>
<dbReference type="RefSeq" id="WP_399650088.1">
    <property type="nucleotide sequence ID" value="NZ_JBITYG010000005.1"/>
</dbReference>
<organism evidence="4 5">
    <name type="scientific">Streptomyces fildesensis</name>
    <dbReference type="NCBI Taxonomy" id="375757"/>
    <lineage>
        <taxon>Bacteria</taxon>
        <taxon>Bacillati</taxon>
        <taxon>Actinomycetota</taxon>
        <taxon>Actinomycetes</taxon>
        <taxon>Kitasatosporales</taxon>
        <taxon>Streptomycetaceae</taxon>
        <taxon>Streptomyces</taxon>
    </lineage>
</organism>
<keyword evidence="1 4" id="KW-0808">Transferase</keyword>
<evidence type="ECO:0000313" key="5">
    <source>
        <dbReference type="Proteomes" id="UP001614394"/>
    </source>
</evidence>
<comment type="caution">
    <text evidence="4">The sequence shown here is derived from an EMBL/GenBank/DDBJ whole genome shotgun (WGS) entry which is preliminary data.</text>
</comment>
<evidence type="ECO:0000256" key="1">
    <source>
        <dbReference type="ARBA" id="ARBA00022679"/>
    </source>
</evidence>
<evidence type="ECO:0000256" key="2">
    <source>
        <dbReference type="ARBA" id="ARBA00023315"/>
    </source>
</evidence>
<dbReference type="InterPro" id="IPR050832">
    <property type="entry name" value="Bact_Acetyltransf"/>
</dbReference>
<proteinExistence type="predicted"/>
<dbReference type="PANTHER" id="PTHR43877">
    <property type="entry name" value="AMINOALKYLPHOSPHONATE N-ACETYLTRANSFERASE-RELATED-RELATED"/>
    <property type="match status" value="1"/>
</dbReference>
<dbReference type="InterPro" id="IPR016181">
    <property type="entry name" value="Acyl_CoA_acyltransferase"/>
</dbReference>
<dbReference type="Gene3D" id="3.40.630.30">
    <property type="match status" value="1"/>
</dbReference>
<dbReference type="EMBL" id="JBITYG010000005">
    <property type="protein sequence ID" value="MFI9102409.1"/>
    <property type="molecule type" value="Genomic_DNA"/>
</dbReference>
<keyword evidence="5" id="KW-1185">Reference proteome</keyword>
<dbReference type="PANTHER" id="PTHR43877:SF1">
    <property type="entry name" value="ACETYLTRANSFERASE"/>
    <property type="match status" value="1"/>
</dbReference>
<dbReference type="CDD" id="cd04301">
    <property type="entry name" value="NAT_SF"/>
    <property type="match status" value="1"/>
</dbReference>
<dbReference type="EC" id="2.3.-.-" evidence="4"/>
<reference evidence="4 5" key="1">
    <citation type="submission" date="2024-10" db="EMBL/GenBank/DDBJ databases">
        <title>The Natural Products Discovery Center: Release of the First 8490 Sequenced Strains for Exploring Actinobacteria Biosynthetic Diversity.</title>
        <authorList>
            <person name="Kalkreuter E."/>
            <person name="Kautsar S.A."/>
            <person name="Yang D."/>
            <person name="Bader C.D."/>
            <person name="Teijaro C.N."/>
            <person name="Fluegel L."/>
            <person name="Davis C.M."/>
            <person name="Simpson J.R."/>
            <person name="Lauterbach L."/>
            <person name="Steele A.D."/>
            <person name="Gui C."/>
            <person name="Meng S."/>
            <person name="Li G."/>
            <person name="Viehrig K."/>
            <person name="Ye F."/>
            <person name="Su P."/>
            <person name="Kiefer A.F."/>
            <person name="Nichols A."/>
            <person name="Cepeda A.J."/>
            <person name="Yan W."/>
            <person name="Fan B."/>
            <person name="Jiang Y."/>
            <person name="Adhikari A."/>
            <person name="Zheng C.-J."/>
            <person name="Schuster L."/>
            <person name="Cowan T.M."/>
            <person name="Smanski M.J."/>
            <person name="Chevrette M.G."/>
            <person name="De Carvalho L.P.S."/>
            <person name="Shen B."/>
        </authorList>
    </citation>
    <scope>NUCLEOTIDE SEQUENCE [LARGE SCALE GENOMIC DNA]</scope>
    <source>
        <strain evidence="4 5">NPDC053399</strain>
    </source>
</reference>
<dbReference type="Proteomes" id="UP001614394">
    <property type="component" value="Unassembled WGS sequence"/>
</dbReference>
<evidence type="ECO:0000259" key="3">
    <source>
        <dbReference type="PROSITE" id="PS51186"/>
    </source>
</evidence>
<feature type="domain" description="N-acetyltransferase" evidence="3">
    <location>
        <begin position="6"/>
        <end position="167"/>
    </location>
</feature>
<protein>
    <submittedName>
        <fullName evidence="4">GNAT family N-acetyltransferase</fullName>
        <ecNumber evidence="4">2.3.-.-</ecNumber>
    </submittedName>
</protein>
<keyword evidence="2 4" id="KW-0012">Acyltransferase</keyword>
<dbReference type="GO" id="GO:0016746">
    <property type="term" value="F:acyltransferase activity"/>
    <property type="evidence" value="ECO:0007669"/>
    <property type="project" value="UniProtKB-KW"/>
</dbReference>
<gene>
    <name evidence="4" type="ORF">ACIGXA_17975</name>
</gene>
<dbReference type="SUPFAM" id="SSF55729">
    <property type="entry name" value="Acyl-CoA N-acyltransferases (Nat)"/>
    <property type="match status" value="1"/>
</dbReference>
<dbReference type="Pfam" id="PF00583">
    <property type="entry name" value="Acetyltransf_1"/>
    <property type="match status" value="1"/>
</dbReference>
<name>A0ABW8C7K3_9ACTN</name>
<dbReference type="PROSITE" id="PS51186">
    <property type="entry name" value="GNAT"/>
    <property type="match status" value="1"/>
</dbReference>
<accession>A0ABW8C7K3</accession>